<dbReference type="PROSITE" id="PS50173">
    <property type="entry name" value="UMUC"/>
    <property type="match status" value="1"/>
</dbReference>
<dbReference type="Gene3D" id="3.30.70.270">
    <property type="match status" value="1"/>
</dbReference>
<evidence type="ECO:0000313" key="8">
    <source>
        <dbReference type="Proteomes" id="UP001445268"/>
    </source>
</evidence>
<dbReference type="CDD" id="cd01700">
    <property type="entry name" value="PolY_Pol_V_umuC"/>
    <property type="match status" value="1"/>
</dbReference>
<gene>
    <name evidence="7" type="ORF">AAGT77_19735</name>
</gene>
<evidence type="ECO:0000256" key="2">
    <source>
        <dbReference type="ARBA" id="ARBA00022763"/>
    </source>
</evidence>
<evidence type="ECO:0000256" key="1">
    <source>
        <dbReference type="ARBA" id="ARBA00010945"/>
    </source>
</evidence>
<dbReference type="Pfam" id="PF00817">
    <property type="entry name" value="IMS"/>
    <property type="match status" value="1"/>
</dbReference>
<evidence type="ECO:0000256" key="5">
    <source>
        <dbReference type="ARBA" id="ARBA00023236"/>
    </source>
</evidence>
<dbReference type="EMBL" id="CP152381">
    <property type="protein sequence ID" value="XAF55961.1"/>
    <property type="molecule type" value="Genomic_DNA"/>
</dbReference>
<keyword evidence="4" id="KW-0234">DNA repair</keyword>
<dbReference type="PANTHER" id="PTHR11076">
    <property type="entry name" value="DNA REPAIR POLYMERASE UMUC / TRANSFERASE FAMILY MEMBER"/>
    <property type="match status" value="1"/>
</dbReference>
<geneLocation type="plasmid" evidence="7 8">
    <name>unnamed1</name>
</geneLocation>
<evidence type="ECO:0000256" key="3">
    <source>
        <dbReference type="ARBA" id="ARBA00023199"/>
    </source>
</evidence>
<dbReference type="InterPro" id="IPR043502">
    <property type="entry name" value="DNA/RNA_pol_sf"/>
</dbReference>
<evidence type="ECO:0000259" key="6">
    <source>
        <dbReference type="PROSITE" id="PS50173"/>
    </source>
</evidence>
<protein>
    <submittedName>
        <fullName evidence="7">DUF4113 domain-containing protein</fullName>
    </submittedName>
</protein>
<keyword evidence="5" id="KW-0742">SOS response</keyword>
<dbReference type="RefSeq" id="WP_342632587.1">
    <property type="nucleotide sequence ID" value="NZ_CP152381.1"/>
</dbReference>
<organism evidence="7 8">
    <name type="scientific">Marinobacter alkaliphilus</name>
    <dbReference type="NCBI Taxonomy" id="254719"/>
    <lineage>
        <taxon>Bacteria</taxon>
        <taxon>Pseudomonadati</taxon>
        <taxon>Pseudomonadota</taxon>
        <taxon>Gammaproteobacteria</taxon>
        <taxon>Pseudomonadales</taxon>
        <taxon>Marinobacteraceae</taxon>
        <taxon>Marinobacter</taxon>
    </lineage>
</organism>
<proteinExistence type="inferred from homology"/>
<dbReference type="InterPro" id="IPR025188">
    <property type="entry name" value="DUF4113"/>
</dbReference>
<keyword evidence="8" id="KW-1185">Reference proteome</keyword>
<dbReference type="InterPro" id="IPR050116">
    <property type="entry name" value="DNA_polymerase-Y"/>
</dbReference>
<keyword evidence="7" id="KW-0614">Plasmid</keyword>
<dbReference type="Proteomes" id="UP001445268">
    <property type="component" value="Plasmid unnamed1"/>
</dbReference>
<reference evidence="7 8" key="1">
    <citation type="submission" date="2024-04" db="EMBL/GenBank/DDBJ databases">
        <title>Marinobacter sp. SBY-1.</title>
        <authorList>
            <person name="Pan C."/>
        </authorList>
    </citation>
    <scope>NUCLEOTIDE SEQUENCE [LARGE SCALE GENOMIC DNA]</scope>
    <source>
        <strain evidence="7 8">SBY-1</strain>
        <plasmid evidence="7 8">unnamed1</plasmid>
    </source>
</reference>
<evidence type="ECO:0000313" key="7">
    <source>
        <dbReference type="EMBL" id="XAF55961.1"/>
    </source>
</evidence>
<feature type="domain" description="UmuC" evidence="6">
    <location>
        <begin position="1"/>
        <end position="137"/>
    </location>
</feature>
<dbReference type="InterPro" id="IPR001126">
    <property type="entry name" value="UmuC"/>
</dbReference>
<comment type="similarity">
    <text evidence="1">Belongs to the DNA polymerase type-Y family.</text>
</comment>
<dbReference type="SUPFAM" id="SSF56672">
    <property type="entry name" value="DNA/RNA polymerases"/>
    <property type="match status" value="1"/>
</dbReference>
<dbReference type="Pfam" id="PF13438">
    <property type="entry name" value="DUF4113"/>
    <property type="match status" value="1"/>
</dbReference>
<dbReference type="InterPro" id="IPR017961">
    <property type="entry name" value="DNA_pol_Y-fam_little_finger"/>
</dbReference>
<dbReference type="InterPro" id="IPR043128">
    <property type="entry name" value="Rev_trsase/Diguanyl_cyclase"/>
</dbReference>
<dbReference type="PANTHER" id="PTHR11076:SF34">
    <property type="entry name" value="PROTEIN UMUC"/>
    <property type="match status" value="1"/>
</dbReference>
<keyword evidence="3" id="KW-0741">SOS mutagenesis</keyword>
<keyword evidence="2" id="KW-0227">DNA damage</keyword>
<evidence type="ECO:0000256" key="4">
    <source>
        <dbReference type="ARBA" id="ARBA00023204"/>
    </source>
</evidence>
<sequence>MGQPIFELKEHVEKNGLVVCSSNYALYGDMSFRFIQTLATFSPGVMPYSIDEAFLDLTGIESVMSYEDFGHQIINVVKQWTGLPICVGVAPSPTLAKLANHGAKKYPATRGVVDLTDRDRQRRLLKLVSASEIWGIGSKLSKRLADLGIETGLQLADADPKWIRKHFSVVVERTVRELNGVPCHDDLLEVAPAKKQILCSKSFGSPVTDLDSMLSAVSHHATRATEKLRKENRECGYLATFMSTSRYRSSEHYANQRGIALPYPTADTREICKQAVTLARALWRDGFKYNKAGIVLSDFRVPGACQSDFFSRIEDDKRDQELMRTLDKINSIAGKNTVRFGRQIHKNTDWQMRRENLSPAYTTRWSDIPIVRT</sequence>
<dbReference type="Pfam" id="PF11799">
    <property type="entry name" value="IMS_C"/>
    <property type="match status" value="1"/>
</dbReference>
<name>A0ABZ3E8D6_9GAMM</name>
<dbReference type="Gene3D" id="1.10.150.20">
    <property type="entry name" value="5' to 3' exonuclease, C-terminal subdomain"/>
    <property type="match status" value="1"/>
</dbReference>
<accession>A0ABZ3E8D6</accession>